<dbReference type="PRINTS" id="PR00364">
    <property type="entry name" value="DISEASERSIST"/>
</dbReference>
<dbReference type="InterPro" id="IPR002182">
    <property type="entry name" value="NB-ARC"/>
</dbReference>
<reference evidence="3" key="1">
    <citation type="journal article" date="2011" name="MBio">
        <title>Novel metabolic attributes of the genus Cyanothece, comprising a group of unicellular nitrogen-fixing Cyanobacteria.</title>
        <authorList>
            <person name="Bandyopadhyay A."/>
            <person name="Elvitigala T."/>
            <person name="Welsh E."/>
            <person name="Stockel J."/>
            <person name="Liberton M."/>
            <person name="Min H."/>
            <person name="Sherman L.A."/>
            <person name="Pakrasi H.B."/>
        </authorList>
    </citation>
    <scope>NUCLEOTIDE SEQUENCE [LARGE SCALE GENOMIC DNA]</scope>
    <source>
        <strain evidence="3">PCC 7822</strain>
    </source>
</reference>
<organism evidence="2 3">
    <name type="scientific">Gloeothece verrucosa (strain PCC 7822)</name>
    <name type="common">Cyanothece sp. (strain PCC 7822)</name>
    <dbReference type="NCBI Taxonomy" id="497965"/>
    <lineage>
        <taxon>Bacteria</taxon>
        <taxon>Bacillati</taxon>
        <taxon>Cyanobacteriota</taxon>
        <taxon>Cyanophyceae</taxon>
        <taxon>Oscillatoriophycideae</taxon>
        <taxon>Chroococcales</taxon>
        <taxon>Aphanothecaceae</taxon>
        <taxon>Gloeothece</taxon>
        <taxon>Gloeothece verrucosa</taxon>
    </lineage>
</organism>
<proteinExistence type="predicted"/>
<dbReference type="OrthoDB" id="434800at2"/>
<dbReference type="InterPro" id="IPR027417">
    <property type="entry name" value="P-loop_NTPase"/>
</dbReference>
<dbReference type="Gene3D" id="3.40.50.300">
    <property type="entry name" value="P-loop containing nucleotide triphosphate hydrolases"/>
    <property type="match status" value="1"/>
</dbReference>
<dbReference type="Proteomes" id="UP000008206">
    <property type="component" value="Chromosome"/>
</dbReference>
<accession>E0U714</accession>
<evidence type="ECO:0000313" key="3">
    <source>
        <dbReference type="Proteomes" id="UP000008206"/>
    </source>
</evidence>
<feature type="domain" description="NB-ARC" evidence="1">
    <location>
        <begin position="102"/>
        <end position="269"/>
    </location>
</feature>
<dbReference type="SUPFAM" id="SSF52540">
    <property type="entry name" value="P-loop containing nucleoside triphosphate hydrolases"/>
    <property type="match status" value="1"/>
</dbReference>
<dbReference type="eggNOG" id="COG3903">
    <property type="taxonomic scope" value="Bacteria"/>
</dbReference>
<dbReference type="AlphaFoldDB" id="E0U714"/>
<dbReference type="PANTHER" id="PTHR47691">
    <property type="entry name" value="REGULATOR-RELATED"/>
    <property type="match status" value="1"/>
</dbReference>
<dbReference type="STRING" id="497965.Cyan7822_5289"/>
<evidence type="ECO:0000259" key="1">
    <source>
        <dbReference type="Pfam" id="PF00931"/>
    </source>
</evidence>
<protein>
    <submittedName>
        <fullName evidence="2">AAA ATPase</fullName>
    </submittedName>
</protein>
<dbReference type="HOGENOM" id="CLU_025923_1_0_3"/>
<keyword evidence="3" id="KW-1185">Reference proteome</keyword>
<dbReference type="Pfam" id="PF00931">
    <property type="entry name" value="NB-ARC"/>
    <property type="match status" value="1"/>
</dbReference>
<dbReference type="RefSeq" id="WP_013325208.1">
    <property type="nucleotide sequence ID" value="NC_014501.1"/>
</dbReference>
<dbReference type="KEGG" id="cyj:Cyan7822_5289"/>
<dbReference type="PANTHER" id="PTHR47691:SF3">
    <property type="entry name" value="HTH-TYPE TRANSCRIPTIONAL REGULATOR RV0890C-RELATED"/>
    <property type="match status" value="1"/>
</dbReference>
<gene>
    <name evidence="2" type="ordered locus">Cyan7822_5289</name>
</gene>
<sequence>MANSLRASTQGLEIVDRARQRRGWTKTSTARWWQDAHTSRATLRRFWQGERIQQDIFIAICQAVGISNWQAITAANEVPDSPTPRFHWDEAPDLENFYGRHEELDQLEQWIINDRCKLVVIVGLAGIGKTSLALALSDHIQQKFEKIIWKSLQTPRPLISLLDSLLNTLDNPTAAQIEQGIIQLLDYLQKHRCLLILDGWETTLEAEQKPTYHQFLQRLSHARHQSCLLITSREKPSVIEIETKARCLSLKGLQAADALMLLKAAGFNGQELGLSALIKIYRGNPLALKMVTPLIQSLFGGNVSAFLSQNTWVVGELLRNIFQQQFERLSCLERDLLYWLAIWQEPVSLCRLQSYLLPSTDPCEVLEAIVALERRSLLEKWWSDEQPSFTLQPLLMKIVKDKLVEQAAAEISQVLQTNDLRYFNVLRTHCLLRPGTDVFVGDYLLSRLREQLWRVYGPELQQILERLLGQLQGKKPLLIGYIACNLVFISKQF</sequence>
<evidence type="ECO:0000313" key="2">
    <source>
        <dbReference type="EMBL" id="ADN17170.1"/>
    </source>
</evidence>
<name>E0U714_GLOV7</name>
<dbReference type="EMBL" id="CP002198">
    <property type="protein sequence ID" value="ADN17170.1"/>
    <property type="molecule type" value="Genomic_DNA"/>
</dbReference>
<dbReference type="GO" id="GO:0043531">
    <property type="term" value="F:ADP binding"/>
    <property type="evidence" value="ECO:0007669"/>
    <property type="project" value="InterPro"/>
</dbReference>